<dbReference type="Proteomes" id="UP000452188">
    <property type="component" value="Unassembled WGS sequence"/>
</dbReference>
<gene>
    <name evidence="2" type="ORF">GIX79_08420</name>
</gene>
<sequence>MNSKLFQWFYNMPKLTNQDNKDYMAKISLNIAVSLFLFNLVAVLISFFIVTTTENYELSFNILAGALLIFTVYIVGGYSIYAKRKINRVVTDDNTHIVKNSFVSAIYITLIIYLLNSLTNALSFHTSLISELKNPMSYIIPTIIGIIYGALMAIITWYRGK</sequence>
<protein>
    <submittedName>
        <fullName evidence="2">DUF3278 domain-containing protein</fullName>
    </submittedName>
</protein>
<dbReference type="InterPro" id="IPR021697">
    <property type="entry name" value="DUF3278"/>
</dbReference>
<keyword evidence="1" id="KW-0812">Transmembrane</keyword>
<feature type="transmembrane region" description="Helical" evidence="1">
    <location>
        <begin position="136"/>
        <end position="158"/>
    </location>
</feature>
<feature type="transmembrane region" description="Helical" evidence="1">
    <location>
        <begin position="62"/>
        <end position="81"/>
    </location>
</feature>
<reference evidence="2 3" key="1">
    <citation type="submission" date="2019-11" db="EMBL/GenBank/DDBJ databases">
        <title>Draft genome sequence of 12 host-associated Lactobacillus reuteri rodent strains.</title>
        <authorList>
            <person name="Zhang S."/>
            <person name="Ozcam M."/>
            <person name="Van Pijkeren J.P."/>
        </authorList>
    </citation>
    <scope>NUCLEOTIDE SEQUENCE [LARGE SCALE GENOMIC DNA]</scope>
    <source>
        <strain evidence="2 3">6799jm-1</strain>
    </source>
</reference>
<feature type="transmembrane region" description="Helical" evidence="1">
    <location>
        <begin position="102"/>
        <end position="124"/>
    </location>
</feature>
<evidence type="ECO:0000313" key="2">
    <source>
        <dbReference type="EMBL" id="MRG75767.1"/>
    </source>
</evidence>
<dbReference type="AlphaFoldDB" id="A0A244CKF6"/>
<dbReference type="Pfam" id="PF11683">
    <property type="entry name" value="DUF3278"/>
    <property type="match status" value="1"/>
</dbReference>
<dbReference type="RefSeq" id="WP_019254110.1">
    <property type="nucleotide sequence ID" value="NZ_CAJSZG010000002.1"/>
</dbReference>
<evidence type="ECO:0000256" key="1">
    <source>
        <dbReference type="SAM" id="Phobius"/>
    </source>
</evidence>
<keyword evidence="1" id="KW-1133">Transmembrane helix</keyword>
<name>A0A244CKF6_LIMRT</name>
<organism evidence="2 3">
    <name type="scientific">Limosilactobacillus reuteri</name>
    <name type="common">Lactobacillus reuteri</name>
    <dbReference type="NCBI Taxonomy" id="1598"/>
    <lineage>
        <taxon>Bacteria</taxon>
        <taxon>Bacillati</taxon>
        <taxon>Bacillota</taxon>
        <taxon>Bacilli</taxon>
        <taxon>Lactobacillales</taxon>
        <taxon>Lactobacillaceae</taxon>
        <taxon>Limosilactobacillus</taxon>
    </lineage>
</organism>
<evidence type="ECO:0000313" key="3">
    <source>
        <dbReference type="Proteomes" id="UP000452188"/>
    </source>
</evidence>
<comment type="caution">
    <text evidence="2">The sequence shown here is derived from an EMBL/GenBank/DDBJ whole genome shotgun (WGS) entry which is preliminary data.</text>
</comment>
<feature type="transmembrane region" description="Helical" evidence="1">
    <location>
        <begin position="27"/>
        <end position="50"/>
    </location>
</feature>
<accession>A0A244CKF6</accession>
<proteinExistence type="predicted"/>
<dbReference type="EMBL" id="WJMV01000033">
    <property type="protein sequence ID" value="MRG75767.1"/>
    <property type="molecule type" value="Genomic_DNA"/>
</dbReference>
<keyword evidence="1" id="KW-0472">Membrane</keyword>